<reference evidence="2 3" key="1">
    <citation type="journal article" date="2014" name="Nat. Genet.">
        <title>Genome sequence of the hot pepper provides insights into the evolution of pungency in Capsicum species.</title>
        <authorList>
            <person name="Kim S."/>
            <person name="Park M."/>
            <person name="Yeom S.I."/>
            <person name="Kim Y.M."/>
            <person name="Lee J.M."/>
            <person name="Lee H.A."/>
            <person name="Seo E."/>
            <person name="Choi J."/>
            <person name="Cheong K."/>
            <person name="Kim K.T."/>
            <person name="Jung K."/>
            <person name="Lee G.W."/>
            <person name="Oh S.K."/>
            <person name="Bae C."/>
            <person name="Kim S.B."/>
            <person name="Lee H.Y."/>
            <person name="Kim S.Y."/>
            <person name="Kim M.S."/>
            <person name="Kang B.C."/>
            <person name="Jo Y.D."/>
            <person name="Yang H.B."/>
            <person name="Jeong H.J."/>
            <person name="Kang W.H."/>
            <person name="Kwon J.K."/>
            <person name="Shin C."/>
            <person name="Lim J.Y."/>
            <person name="Park J.H."/>
            <person name="Huh J.H."/>
            <person name="Kim J.S."/>
            <person name="Kim B.D."/>
            <person name="Cohen O."/>
            <person name="Paran I."/>
            <person name="Suh M.C."/>
            <person name="Lee S.B."/>
            <person name="Kim Y.K."/>
            <person name="Shin Y."/>
            <person name="Noh S.J."/>
            <person name="Park J."/>
            <person name="Seo Y.S."/>
            <person name="Kwon S.Y."/>
            <person name="Kim H.A."/>
            <person name="Park J.M."/>
            <person name="Kim H.J."/>
            <person name="Choi S.B."/>
            <person name="Bosland P.W."/>
            <person name="Reeves G."/>
            <person name="Jo S.H."/>
            <person name="Lee B.W."/>
            <person name="Cho H.T."/>
            <person name="Choi H.S."/>
            <person name="Lee M.S."/>
            <person name="Yu Y."/>
            <person name="Do Choi Y."/>
            <person name="Park B.S."/>
            <person name="van Deynze A."/>
            <person name="Ashrafi H."/>
            <person name="Hill T."/>
            <person name="Kim W.T."/>
            <person name="Pai H.S."/>
            <person name="Ahn H.K."/>
            <person name="Yeam I."/>
            <person name="Giovannoni J.J."/>
            <person name="Rose J.K."/>
            <person name="Sorensen I."/>
            <person name="Lee S.J."/>
            <person name="Kim R.W."/>
            <person name="Choi I.Y."/>
            <person name="Choi B.S."/>
            <person name="Lim J.S."/>
            <person name="Lee Y.H."/>
            <person name="Choi D."/>
        </authorList>
    </citation>
    <scope>NUCLEOTIDE SEQUENCE [LARGE SCALE GENOMIC DNA]</scope>
    <source>
        <strain evidence="3">cv. CM334</strain>
    </source>
</reference>
<dbReference type="Gene3D" id="1.25.10.10">
    <property type="entry name" value="Leucine-rich Repeat Variant"/>
    <property type="match status" value="1"/>
</dbReference>
<dbReference type="OMA" id="WVDREAI"/>
<dbReference type="Gramene" id="PHT75519">
    <property type="protein sequence ID" value="PHT75519"/>
    <property type="gene ID" value="T459_19041"/>
</dbReference>
<dbReference type="OrthoDB" id="779821at2759"/>
<dbReference type="EMBL" id="AYRZ02000007">
    <property type="protein sequence ID" value="PHT75519.1"/>
    <property type="molecule type" value="Genomic_DNA"/>
</dbReference>
<feature type="region of interest" description="Disordered" evidence="1">
    <location>
        <begin position="21"/>
        <end position="43"/>
    </location>
</feature>
<name>A0A2G2Z0L3_CAPAN</name>
<dbReference type="PANTHER" id="PTHR35834">
    <property type="entry name" value="ARMADILLO-TYPE FOLD PROTEIN-RELATED"/>
    <property type="match status" value="1"/>
</dbReference>
<dbReference type="SMR" id="A0A2G2Z0L3"/>
<dbReference type="AlphaFoldDB" id="A0A2G2Z0L3"/>
<sequence>MEDEEETKQILKILKALKQASQQLQTNPQEADNTTESDSSSSSAIKALLDLDTESDSLLSSDPNLSNLSHHISDLKILISSLHKSKVNHGRIKSFLTRRVKSHEITRVAEIIESEIQDWIDRESIMNLTSQLQQIRSRTDLLESAGSSSSQYEEEMNHTSQLQQIRSTNLLESSGSSSSSYEEEDIIEKLSLFHDRLSQGFNINLQDLLLKSNIFSELEFLLCNCNVSQRVREKAGYALKEVVLFNKDVFVGQVLMGQTIKSLVSVDSLCSLEVLISLIRAIRSPLVDVIESVGGISKVISYLNSDDLALKVMAMDCILEIAYFGRKEAIESMLNCELIKKLVQLQRSELGGDLIDLGKAQLKEAEVEEEDKGNNKMKKKKRGYGEKRYLERHPFASCVARFGVQLEVGEGLRQREKRGFKQEILKKIREACDTDAEAATIVAEVLWGSSP</sequence>
<dbReference type="Proteomes" id="UP000222542">
    <property type="component" value="Unassembled WGS sequence"/>
</dbReference>
<evidence type="ECO:0000256" key="1">
    <source>
        <dbReference type="SAM" id="MobiDB-lite"/>
    </source>
</evidence>
<gene>
    <name evidence="2" type="ORF">T459_19041</name>
</gene>
<reference evidence="2 3" key="2">
    <citation type="journal article" date="2017" name="Genome Biol.">
        <title>New reference genome sequences of hot pepper reveal the massive evolution of plant disease-resistance genes by retroduplication.</title>
        <authorList>
            <person name="Kim S."/>
            <person name="Park J."/>
            <person name="Yeom S.I."/>
            <person name="Kim Y.M."/>
            <person name="Seo E."/>
            <person name="Kim K.T."/>
            <person name="Kim M.S."/>
            <person name="Lee J.M."/>
            <person name="Cheong K."/>
            <person name="Shin H.S."/>
            <person name="Kim S.B."/>
            <person name="Han K."/>
            <person name="Lee J."/>
            <person name="Park M."/>
            <person name="Lee H.A."/>
            <person name="Lee H.Y."/>
            <person name="Lee Y."/>
            <person name="Oh S."/>
            <person name="Lee J.H."/>
            <person name="Choi E."/>
            <person name="Choi E."/>
            <person name="Lee S.E."/>
            <person name="Jeon J."/>
            <person name="Kim H."/>
            <person name="Choi G."/>
            <person name="Song H."/>
            <person name="Lee J."/>
            <person name="Lee S.C."/>
            <person name="Kwon J.K."/>
            <person name="Lee H.Y."/>
            <person name="Koo N."/>
            <person name="Hong Y."/>
            <person name="Kim R.W."/>
            <person name="Kang W.H."/>
            <person name="Huh J.H."/>
            <person name="Kang B.C."/>
            <person name="Yang T.J."/>
            <person name="Lee Y.H."/>
            <person name="Bennetzen J.L."/>
            <person name="Choi D."/>
        </authorList>
    </citation>
    <scope>NUCLEOTIDE SEQUENCE [LARGE SCALE GENOMIC DNA]</scope>
    <source>
        <strain evidence="3">cv. CM334</strain>
    </source>
</reference>
<protein>
    <submittedName>
        <fullName evidence="2">Uncharacterized protein</fullName>
    </submittedName>
</protein>
<evidence type="ECO:0000313" key="2">
    <source>
        <dbReference type="EMBL" id="PHT75519.1"/>
    </source>
</evidence>
<proteinExistence type="predicted"/>
<feature type="compositionally biased region" description="Polar residues" evidence="1">
    <location>
        <begin position="26"/>
        <end position="36"/>
    </location>
</feature>
<keyword evidence="3" id="KW-1185">Reference proteome</keyword>
<dbReference type="PANTHER" id="PTHR35834:SF2">
    <property type="entry name" value="ATAXIN-10 DOMAIN-CONTAINING PROTEIN"/>
    <property type="match status" value="1"/>
</dbReference>
<dbReference type="SUPFAM" id="SSF48371">
    <property type="entry name" value="ARM repeat"/>
    <property type="match status" value="1"/>
</dbReference>
<comment type="caution">
    <text evidence="2">The sequence shown here is derived from an EMBL/GenBank/DDBJ whole genome shotgun (WGS) entry which is preliminary data.</text>
</comment>
<accession>A0A2G2Z0L3</accession>
<dbReference type="InterPro" id="IPR011989">
    <property type="entry name" value="ARM-like"/>
</dbReference>
<evidence type="ECO:0000313" key="3">
    <source>
        <dbReference type="Proteomes" id="UP000222542"/>
    </source>
</evidence>
<dbReference type="InterPro" id="IPR016024">
    <property type="entry name" value="ARM-type_fold"/>
</dbReference>
<organism evidence="2 3">
    <name type="scientific">Capsicum annuum</name>
    <name type="common">Capsicum pepper</name>
    <dbReference type="NCBI Taxonomy" id="4072"/>
    <lineage>
        <taxon>Eukaryota</taxon>
        <taxon>Viridiplantae</taxon>
        <taxon>Streptophyta</taxon>
        <taxon>Embryophyta</taxon>
        <taxon>Tracheophyta</taxon>
        <taxon>Spermatophyta</taxon>
        <taxon>Magnoliopsida</taxon>
        <taxon>eudicotyledons</taxon>
        <taxon>Gunneridae</taxon>
        <taxon>Pentapetalae</taxon>
        <taxon>asterids</taxon>
        <taxon>lamiids</taxon>
        <taxon>Solanales</taxon>
        <taxon>Solanaceae</taxon>
        <taxon>Solanoideae</taxon>
        <taxon>Capsiceae</taxon>
        <taxon>Capsicum</taxon>
    </lineage>
</organism>